<sequence>MNVSGIMEAGMDISIIVVNWNTVDMLRDCLTSVVQNLDDLDAEVIVIDNASSDGSQEMVEREFQNVVLIKNKENVGFAAANNQGFRIAKGEYVLLLNSDTIVHGDVLKQSVNYLVEHKSVGAMGCRVLNTDGSVQLTCSEFPTLTNLLVMSSGLWKLKSPRWFGKYLMTDWQRDSERSVEVISGCYLLLRQEVIREVGPLDEHFFFFGEETDWCYRIRSAGWQLMFAPVGEITHHGGGSVKKLNHKRDLLLTNSKVKLHRKHGGLVAASVCWLILAFFNATRAVFWTLRNMVSSSPVTKERALHFRRVFLALGNAWSGRI</sequence>
<proteinExistence type="predicted"/>
<dbReference type="EMBL" id="CXWC01000011">
    <property type="protein sequence ID" value="CTQ74603.1"/>
    <property type="molecule type" value="Genomic_DNA"/>
</dbReference>
<dbReference type="CDD" id="cd04186">
    <property type="entry name" value="GT_2_like_c"/>
    <property type="match status" value="1"/>
</dbReference>
<keyword evidence="1" id="KW-0472">Membrane</keyword>
<dbReference type="Gene3D" id="3.90.550.10">
    <property type="entry name" value="Spore Coat Polysaccharide Biosynthesis Protein SpsA, Chain A"/>
    <property type="match status" value="1"/>
</dbReference>
<name>A0A0M6ZDN0_9HYPH</name>
<organism evidence="3 4">
    <name type="scientific">Roseibium album</name>
    <dbReference type="NCBI Taxonomy" id="311410"/>
    <lineage>
        <taxon>Bacteria</taxon>
        <taxon>Pseudomonadati</taxon>
        <taxon>Pseudomonadota</taxon>
        <taxon>Alphaproteobacteria</taxon>
        <taxon>Hyphomicrobiales</taxon>
        <taxon>Stappiaceae</taxon>
        <taxon>Roseibium</taxon>
    </lineage>
</organism>
<dbReference type="SUPFAM" id="SSF53448">
    <property type="entry name" value="Nucleotide-diphospho-sugar transferases"/>
    <property type="match status" value="1"/>
</dbReference>
<keyword evidence="1" id="KW-1133">Transmembrane helix</keyword>
<evidence type="ECO:0000259" key="2">
    <source>
        <dbReference type="Pfam" id="PF00535"/>
    </source>
</evidence>
<evidence type="ECO:0000313" key="3">
    <source>
        <dbReference type="EMBL" id="CTQ74603.1"/>
    </source>
</evidence>
<dbReference type="Proteomes" id="UP000049983">
    <property type="component" value="Unassembled WGS sequence"/>
</dbReference>
<dbReference type="PANTHER" id="PTHR43179:SF7">
    <property type="entry name" value="RHAMNOSYLTRANSFERASE WBBL"/>
    <property type="match status" value="1"/>
</dbReference>
<dbReference type="AlphaFoldDB" id="A0A0M6ZDN0"/>
<gene>
    <name evidence="3" type="primary">wbbL</name>
    <name evidence="3" type="ORF">LA5096_04111</name>
</gene>
<evidence type="ECO:0000313" key="4">
    <source>
        <dbReference type="Proteomes" id="UP000049983"/>
    </source>
</evidence>
<dbReference type="InterPro" id="IPR029044">
    <property type="entry name" value="Nucleotide-diphossugar_trans"/>
</dbReference>
<feature type="transmembrane region" description="Helical" evidence="1">
    <location>
        <begin position="265"/>
        <end position="288"/>
    </location>
</feature>
<accession>A0A0M6ZDN0</accession>
<keyword evidence="4" id="KW-1185">Reference proteome</keyword>
<dbReference type="Pfam" id="PF00535">
    <property type="entry name" value="Glycos_transf_2"/>
    <property type="match status" value="1"/>
</dbReference>
<dbReference type="STRING" id="311410.LA5095_00973"/>
<evidence type="ECO:0000256" key="1">
    <source>
        <dbReference type="SAM" id="Phobius"/>
    </source>
</evidence>
<dbReference type="GO" id="GO:0102096">
    <property type="term" value="F:decaprenyl-N-acetyl-alpha-D-glucosaminyl-pyrophosphate:dTDP-alpha-L-rhamnose rhamnosyltransferase activity"/>
    <property type="evidence" value="ECO:0007669"/>
    <property type="project" value="UniProtKB-EC"/>
</dbReference>
<reference evidence="4" key="1">
    <citation type="submission" date="2015-07" db="EMBL/GenBank/DDBJ databases">
        <authorList>
            <person name="Rodrigo-Torres Lidia"/>
            <person name="Arahal R.David."/>
        </authorList>
    </citation>
    <scope>NUCLEOTIDE SEQUENCE [LARGE SCALE GENOMIC DNA]</scope>
    <source>
        <strain evidence="4">CECT 5096</strain>
    </source>
</reference>
<protein>
    <submittedName>
        <fullName evidence="3">N-acetylglucosaminyl-diphospho-decaprenol L-rhamnosyltransferase</fullName>
        <ecNumber evidence="3">2.4.1.289</ecNumber>
    </submittedName>
</protein>
<dbReference type="EC" id="2.4.1.289" evidence="3"/>
<dbReference type="PANTHER" id="PTHR43179">
    <property type="entry name" value="RHAMNOSYLTRANSFERASE WBBL"/>
    <property type="match status" value="1"/>
</dbReference>
<feature type="domain" description="Glycosyltransferase 2-like" evidence="2">
    <location>
        <begin position="14"/>
        <end position="196"/>
    </location>
</feature>
<keyword evidence="3" id="KW-0328">Glycosyltransferase</keyword>
<keyword evidence="1" id="KW-0812">Transmembrane</keyword>
<dbReference type="InterPro" id="IPR001173">
    <property type="entry name" value="Glyco_trans_2-like"/>
</dbReference>
<keyword evidence="3" id="KW-0808">Transferase</keyword>